<evidence type="ECO:0000259" key="8">
    <source>
        <dbReference type="Pfam" id="PF04893"/>
    </source>
</evidence>
<evidence type="ECO:0000256" key="5">
    <source>
        <dbReference type="ARBA" id="ARBA00023136"/>
    </source>
</evidence>
<feature type="domain" description="Yip1" evidence="8">
    <location>
        <begin position="97"/>
        <end position="255"/>
    </location>
</feature>
<accession>A0A1D1ZBA1</accession>
<dbReference type="Pfam" id="PF04893">
    <property type="entry name" value="Yip1"/>
    <property type="match status" value="1"/>
</dbReference>
<keyword evidence="5 6" id="KW-0472">Membrane</keyword>
<evidence type="ECO:0000313" key="9">
    <source>
        <dbReference type="EMBL" id="JAT64219.1"/>
    </source>
</evidence>
<comment type="similarity">
    <text evidence="2 6">Belongs to the YIP1 family.</text>
</comment>
<evidence type="ECO:0000256" key="3">
    <source>
        <dbReference type="ARBA" id="ARBA00022692"/>
    </source>
</evidence>
<keyword evidence="4 6" id="KW-1133">Transmembrane helix</keyword>
<evidence type="ECO:0000256" key="4">
    <source>
        <dbReference type="ARBA" id="ARBA00022989"/>
    </source>
</evidence>
<dbReference type="GO" id="GO:0016192">
    <property type="term" value="P:vesicle-mediated transport"/>
    <property type="evidence" value="ECO:0007669"/>
    <property type="project" value="InterPro"/>
</dbReference>
<evidence type="ECO:0000256" key="2">
    <source>
        <dbReference type="ARBA" id="ARBA00010596"/>
    </source>
</evidence>
<organism evidence="9">
    <name type="scientific">Anthurium amnicola</name>
    <dbReference type="NCBI Taxonomy" id="1678845"/>
    <lineage>
        <taxon>Eukaryota</taxon>
        <taxon>Viridiplantae</taxon>
        <taxon>Streptophyta</taxon>
        <taxon>Embryophyta</taxon>
        <taxon>Tracheophyta</taxon>
        <taxon>Spermatophyta</taxon>
        <taxon>Magnoliopsida</taxon>
        <taxon>Liliopsida</taxon>
        <taxon>Araceae</taxon>
        <taxon>Pothoideae</taxon>
        <taxon>Potheae</taxon>
        <taxon>Anthurium</taxon>
    </lineage>
</organism>
<feature type="transmembrane region" description="Helical" evidence="6">
    <location>
        <begin position="153"/>
        <end position="173"/>
    </location>
</feature>
<dbReference type="InterPro" id="IPR039765">
    <property type="entry name" value="Yip5/YIPF1/YIPF2"/>
</dbReference>
<name>A0A1D1ZBA1_9ARAE</name>
<dbReference type="EMBL" id="GDJX01003717">
    <property type="protein sequence ID" value="JAT64219.1"/>
    <property type="molecule type" value="Transcribed_RNA"/>
</dbReference>
<feature type="region of interest" description="Disordered" evidence="7">
    <location>
        <begin position="1"/>
        <end position="58"/>
    </location>
</feature>
<dbReference type="AlphaFoldDB" id="A0A1D1ZBA1"/>
<dbReference type="PANTHER" id="PTHR12822:SF5">
    <property type="entry name" value="PROTEIN YIP"/>
    <property type="match status" value="1"/>
</dbReference>
<dbReference type="GO" id="GO:0000139">
    <property type="term" value="C:Golgi membrane"/>
    <property type="evidence" value="ECO:0007669"/>
    <property type="project" value="UniProtKB-SubCell"/>
</dbReference>
<dbReference type="PANTHER" id="PTHR12822">
    <property type="entry name" value="PROTEIN YIPF"/>
    <property type="match status" value="1"/>
</dbReference>
<feature type="transmembrane region" description="Helical" evidence="6">
    <location>
        <begin position="109"/>
        <end position="133"/>
    </location>
</feature>
<proteinExistence type="inferred from homology"/>
<keyword evidence="3 6" id="KW-0812">Transmembrane</keyword>
<dbReference type="GO" id="GO:0031267">
    <property type="term" value="F:small GTPase binding"/>
    <property type="evidence" value="ECO:0007669"/>
    <property type="project" value="InterPro"/>
</dbReference>
<feature type="transmembrane region" description="Helical" evidence="6">
    <location>
        <begin position="209"/>
        <end position="227"/>
    </location>
</feature>
<evidence type="ECO:0000256" key="1">
    <source>
        <dbReference type="ARBA" id="ARBA00004141"/>
    </source>
</evidence>
<evidence type="ECO:0000256" key="7">
    <source>
        <dbReference type="SAM" id="MobiDB-lite"/>
    </source>
</evidence>
<feature type="transmembrane region" description="Helical" evidence="6">
    <location>
        <begin position="185"/>
        <end position="203"/>
    </location>
</feature>
<feature type="transmembrane region" description="Helical" evidence="6">
    <location>
        <begin position="239"/>
        <end position="261"/>
    </location>
</feature>
<sequence length="263" mass="28893">MDDGYSSLPSSHLLGSVPAVTPDDKTPAANEGPNANMQTFPPGSGGYQAPGSLNGGNEQPATNWRGVFSISSYSPYFNVDTDVVMDRIISSIYPLRGDFSGKIDANPDLYGPIWISTTLVFILASLGNCASYLMHRKTDSTTAWNFDVTYVNWAASVTYGYVLLLPAALYFLLQYFGSNASLVRLWCIWGYSLFIFIPASLLLVVPVEVFRWIIIILSGFASAYFLSSNLRSYTEGNDLMVLVVSVFLLQCFLAILIKVLFFA</sequence>
<reference evidence="9" key="1">
    <citation type="submission" date="2015-07" db="EMBL/GenBank/DDBJ databases">
        <title>Transcriptome Assembly of Anthurium amnicola.</title>
        <authorList>
            <person name="Suzuki J."/>
        </authorList>
    </citation>
    <scope>NUCLEOTIDE SEQUENCE</scope>
</reference>
<dbReference type="InterPro" id="IPR006977">
    <property type="entry name" value="Yip1_dom"/>
</dbReference>
<protein>
    <recommendedName>
        <fullName evidence="6">Protein YIP</fullName>
    </recommendedName>
</protein>
<gene>
    <name evidence="9" type="primary">yipf1_5</name>
    <name evidence="9" type="ORF">g.99137</name>
</gene>
<comment type="subcellular location">
    <subcellularLocation>
        <location evidence="6">Golgi apparatus membrane</location>
        <topology evidence="6">Multi-pass membrane protein</topology>
    </subcellularLocation>
    <subcellularLocation>
        <location evidence="1">Membrane</location>
        <topology evidence="1">Multi-pass membrane protein</topology>
    </subcellularLocation>
</comment>
<evidence type="ECO:0000256" key="6">
    <source>
        <dbReference type="RuleBase" id="RU361264"/>
    </source>
</evidence>